<evidence type="ECO:0000313" key="1">
    <source>
        <dbReference type="EMBL" id="KAL3279696.1"/>
    </source>
</evidence>
<organism evidence="1 2">
    <name type="scientific">Cryptolaemus montrouzieri</name>
    <dbReference type="NCBI Taxonomy" id="559131"/>
    <lineage>
        <taxon>Eukaryota</taxon>
        <taxon>Metazoa</taxon>
        <taxon>Ecdysozoa</taxon>
        <taxon>Arthropoda</taxon>
        <taxon>Hexapoda</taxon>
        <taxon>Insecta</taxon>
        <taxon>Pterygota</taxon>
        <taxon>Neoptera</taxon>
        <taxon>Endopterygota</taxon>
        <taxon>Coleoptera</taxon>
        <taxon>Polyphaga</taxon>
        <taxon>Cucujiformia</taxon>
        <taxon>Coccinelloidea</taxon>
        <taxon>Coccinellidae</taxon>
        <taxon>Scymninae</taxon>
        <taxon>Scymnini</taxon>
        <taxon>Cryptolaemus</taxon>
    </lineage>
</organism>
<reference evidence="1 2" key="1">
    <citation type="journal article" date="2021" name="BMC Biol.">
        <title>Horizontally acquired antibacterial genes associated with adaptive radiation of ladybird beetles.</title>
        <authorList>
            <person name="Li H.S."/>
            <person name="Tang X.F."/>
            <person name="Huang Y.H."/>
            <person name="Xu Z.Y."/>
            <person name="Chen M.L."/>
            <person name="Du X.Y."/>
            <person name="Qiu B.Y."/>
            <person name="Chen P.T."/>
            <person name="Zhang W."/>
            <person name="Slipinski A."/>
            <person name="Escalona H.E."/>
            <person name="Waterhouse R.M."/>
            <person name="Zwick A."/>
            <person name="Pang H."/>
        </authorList>
    </citation>
    <scope>NUCLEOTIDE SEQUENCE [LARGE SCALE GENOMIC DNA]</scope>
    <source>
        <strain evidence="1">SYSU2018</strain>
    </source>
</reference>
<dbReference type="EMBL" id="JABFTP020000124">
    <property type="protein sequence ID" value="KAL3279696.1"/>
    <property type="molecule type" value="Genomic_DNA"/>
</dbReference>
<name>A0ABD2NLU1_9CUCU</name>
<dbReference type="Proteomes" id="UP001516400">
    <property type="component" value="Unassembled WGS sequence"/>
</dbReference>
<sequence length="166" mass="18755">MFHILTRLQPEVLNVKNFTCNYSENGHGERGPNGIRATCNRTADAVVAAGGEIDSLESFVETIQRRFSVITLFTIDDKTIKQLTDRLQNKAFNLKSFNGTLKIHQVKAEILISPLESAPSAAKLIMRSSNDTCEGEYQNFNFAVLEYETRQNLTYMIFTQTLKVKT</sequence>
<comment type="caution">
    <text evidence="1">The sequence shown here is derived from an EMBL/GenBank/DDBJ whole genome shotgun (WGS) entry which is preliminary data.</text>
</comment>
<keyword evidence="2" id="KW-1185">Reference proteome</keyword>
<dbReference type="AlphaFoldDB" id="A0ABD2NLU1"/>
<protein>
    <submittedName>
        <fullName evidence="1">Uncharacterized protein</fullName>
    </submittedName>
</protein>
<gene>
    <name evidence="1" type="ORF">HHI36_017202</name>
</gene>
<evidence type="ECO:0000313" key="2">
    <source>
        <dbReference type="Proteomes" id="UP001516400"/>
    </source>
</evidence>
<accession>A0ABD2NLU1</accession>
<proteinExistence type="predicted"/>